<dbReference type="PANTHER" id="PTHR31286:SF178">
    <property type="entry name" value="DUF4283 DOMAIN-CONTAINING PROTEIN"/>
    <property type="match status" value="1"/>
</dbReference>
<feature type="region of interest" description="Disordered" evidence="1">
    <location>
        <begin position="247"/>
        <end position="279"/>
    </location>
</feature>
<evidence type="ECO:0000259" key="3">
    <source>
        <dbReference type="Pfam" id="PF14392"/>
    </source>
</evidence>
<keyword evidence="5" id="KW-1185">Reference proteome</keyword>
<dbReference type="Pfam" id="PF14111">
    <property type="entry name" value="DUF4283"/>
    <property type="match status" value="1"/>
</dbReference>
<dbReference type="InterPro" id="IPR025836">
    <property type="entry name" value="Zn_knuckle_CX2CX4HX4C"/>
</dbReference>
<evidence type="ECO:0000313" key="4">
    <source>
        <dbReference type="EMBL" id="KAK7843896.1"/>
    </source>
</evidence>
<evidence type="ECO:0000259" key="2">
    <source>
        <dbReference type="Pfam" id="PF14111"/>
    </source>
</evidence>
<gene>
    <name evidence="4" type="ORF">CFP56_011832</name>
</gene>
<dbReference type="InterPro" id="IPR025558">
    <property type="entry name" value="DUF4283"/>
</dbReference>
<name>A0AAW0KZW2_QUESU</name>
<comment type="caution">
    <text evidence="4">The sequence shown here is derived from an EMBL/GenBank/DDBJ whole genome shotgun (WGS) entry which is preliminary data.</text>
</comment>
<feature type="domain" description="Zinc knuckle CX2CX4HX4C" evidence="3">
    <location>
        <begin position="177"/>
        <end position="220"/>
    </location>
</feature>
<dbReference type="InterPro" id="IPR040256">
    <property type="entry name" value="At4g02000-like"/>
</dbReference>
<reference evidence="4 5" key="1">
    <citation type="journal article" date="2018" name="Sci. Data">
        <title>The draft genome sequence of cork oak.</title>
        <authorList>
            <person name="Ramos A.M."/>
            <person name="Usie A."/>
            <person name="Barbosa P."/>
            <person name="Barros P.M."/>
            <person name="Capote T."/>
            <person name="Chaves I."/>
            <person name="Simoes F."/>
            <person name="Abreu I."/>
            <person name="Carrasquinho I."/>
            <person name="Faro C."/>
            <person name="Guimaraes J.B."/>
            <person name="Mendonca D."/>
            <person name="Nobrega F."/>
            <person name="Rodrigues L."/>
            <person name="Saibo N.J.M."/>
            <person name="Varela M.C."/>
            <person name="Egas C."/>
            <person name="Matos J."/>
            <person name="Miguel C.M."/>
            <person name="Oliveira M.M."/>
            <person name="Ricardo C.P."/>
            <person name="Goncalves S."/>
        </authorList>
    </citation>
    <scope>NUCLEOTIDE SEQUENCE [LARGE SCALE GENOMIC DNA]</scope>
    <source>
        <strain evidence="5">cv. HL8</strain>
        <tissue evidence="4">Leaves</tissue>
    </source>
</reference>
<dbReference type="Pfam" id="PF14392">
    <property type="entry name" value="zf-CCHC_4"/>
    <property type="match status" value="1"/>
</dbReference>
<feature type="domain" description="DUF4283" evidence="2">
    <location>
        <begin position="34"/>
        <end position="113"/>
    </location>
</feature>
<sequence>MANEMANSMNKLRLTSDEEEIITISDEGSLEVLESCNLSLIEKFLMCKPFNKMAAKNMIQRAWDVDDAMQILEVGPNLFQFKFRSEFEMDWILRGGPWSFDNQLPMLQRWKKGMIVGNIKMENLSLWVQIWGASLDMISSQVAKQIGGHLGEVEEVEWKKKRDDVNFFMRVRVALPISKPLWRGGFIAGTDGKHYWVDYKYERLPIFCHYCGVLGHDFKNYAAHYAAKKNGGIREYQYGESLRAIGGRSRGSASQSTGAKSSSVEGAGRDYMKSFDLRG</sequence>
<dbReference type="Proteomes" id="UP000237347">
    <property type="component" value="Unassembled WGS sequence"/>
</dbReference>
<accession>A0AAW0KZW2</accession>
<feature type="compositionally biased region" description="Low complexity" evidence="1">
    <location>
        <begin position="251"/>
        <end position="263"/>
    </location>
</feature>
<dbReference type="EMBL" id="PKMF04000195">
    <property type="protein sequence ID" value="KAK7843896.1"/>
    <property type="molecule type" value="Genomic_DNA"/>
</dbReference>
<protein>
    <recommendedName>
        <fullName evidence="6">DUF4283 domain-containing protein</fullName>
    </recommendedName>
</protein>
<evidence type="ECO:0000256" key="1">
    <source>
        <dbReference type="SAM" id="MobiDB-lite"/>
    </source>
</evidence>
<organism evidence="4 5">
    <name type="scientific">Quercus suber</name>
    <name type="common">Cork oak</name>
    <dbReference type="NCBI Taxonomy" id="58331"/>
    <lineage>
        <taxon>Eukaryota</taxon>
        <taxon>Viridiplantae</taxon>
        <taxon>Streptophyta</taxon>
        <taxon>Embryophyta</taxon>
        <taxon>Tracheophyta</taxon>
        <taxon>Spermatophyta</taxon>
        <taxon>Magnoliopsida</taxon>
        <taxon>eudicotyledons</taxon>
        <taxon>Gunneridae</taxon>
        <taxon>Pentapetalae</taxon>
        <taxon>rosids</taxon>
        <taxon>fabids</taxon>
        <taxon>Fagales</taxon>
        <taxon>Fagaceae</taxon>
        <taxon>Quercus</taxon>
    </lineage>
</organism>
<feature type="compositionally biased region" description="Basic and acidic residues" evidence="1">
    <location>
        <begin position="267"/>
        <end position="279"/>
    </location>
</feature>
<dbReference type="PANTHER" id="PTHR31286">
    <property type="entry name" value="GLYCINE-RICH CELL WALL STRUCTURAL PROTEIN 1.8-LIKE"/>
    <property type="match status" value="1"/>
</dbReference>
<dbReference type="AlphaFoldDB" id="A0AAW0KZW2"/>
<proteinExistence type="predicted"/>
<evidence type="ECO:0000313" key="5">
    <source>
        <dbReference type="Proteomes" id="UP000237347"/>
    </source>
</evidence>
<evidence type="ECO:0008006" key="6">
    <source>
        <dbReference type="Google" id="ProtNLM"/>
    </source>
</evidence>